<dbReference type="InterPro" id="IPR007569">
    <property type="entry name" value="DUF559"/>
</dbReference>
<gene>
    <name evidence="3" type="ORF">EV141_1359</name>
</gene>
<dbReference type="EMBL" id="SGWW01000002">
    <property type="protein sequence ID" value="RZS57645.1"/>
    <property type="molecule type" value="Genomic_DNA"/>
</dbReference>
<proteinExistence type="predicted"/>
<reference evidence="3 4" key="1">
    <citation type="journal article" date="2015" name="Stand. Genomic Sci.">
        <title>Genomic Encyclopedia of Bacterial and Archaeal Type Strains, Phase III: the genomes of soil and plant-associated and newly described type strains.</title>
        <authorList>
            <person name="Whitman W.B."/>
            <person name="Woyke T."/>
            <person name="Klenk H.P."/>
            <person name="Zhou Y."/>
            <person name="Lilburn T.G."/>
            <person name="Beck B.J."/>
            <person name="De Vos P."/>
            <person name="Vandamme P."/>
            <person name="Eisen J.A."/>
            <person name="Garrity G."/>
            <person name="Hugenholtz P."/>
            <person name="Kyrpides N.C."/>
        </authorList>
    </citation>
    <scope>NUCLEOTIDE SEQUENCE [LARGE SCALE GENOMIC DNA]</scope>
    <source>
        <strain evidence="3 4">CV2</strain>
    </source>
</reference>
<keyword evidence="3" id="KW-0378">Hydrolase</keyword>
<dbReference type="Pfam" id="PF04480">
    <property type="entry name" value="DUF559"/>
    <property type="match status" value="1"/>
</dbReference>
<feature type="domain" description="AbiEi antitoxin N-terminal" evidence="2">
    <location>
        <begin position="25"/>
        <end position="66"/>
    </location>
</feature>
<dbReference type="Proteomes" id="UP000293519">
    <property type="component" value="Unassembled WGS sequence"/>
</dbReference>
<name>A0A4Q7LS30_9MICO</name>
<keyword evidence="3" id="KW-0255">Endonuclease</keyword>
<evidence type="ECO:0000259" key="1">
    <source>
        <dbReference type="Pfam" id="PF04480"/>
    </source>
</evidence>
<evidence type="ECO:0000313" key="4">
    <source>
        <dbReference type="Proteomes" id="UP000293519"/>
    </source>
</evidence>
<keyword evidence="3" id="KW-0540">Nuclease</keyword>
<evidence type="ECO:0000259" key="2">
    <source>
        <dbReference type="Pfam" id="PF13338"/>
    </source>
</evidence>
<organism evidence="3 4">
    <name type="scientific">Microcella putealis</name>
    <dbReference type="NCBI Taxonomy" id="337005"/>
    <lineage>
        <taxon>Bacteria</taxon>
        <taxon>Bacillati</taxon>
        <taxon>Actinomycetota</taxon>
        <taxon>Actinomycetes</taxon>
        <taxon>Micrococcales</taxon>
        <taxon>Microbacteriaceae</taxon>
        <taxon>Microcella</taxon>
    </lineage>
</organism>
<comment type="caution">
    <text evidence="3">The sequence shown here is derived from an EMBL/GenBank/DDBJ whole genome shotgun (WGS) entry which is preliminary data.</text>
</comment>
<evidence type="ECO:0000313" key="3">
    <source>
        <dbReference type="EMBL" id="RZS57645.1"/>
    </source>
</evidence>
<feature type="domain" description="DUF559" evidence="1">
    <location>
        <begin position="232"/>
        <end position="292"/>
    </location>
</feature>
<dbReference type="Gene3D" id="3.40.960.10">
    <property type="entry name" value="VSR Endonuclease"/>
    <property type="match status" value="1"/>
</dbReference>
<protein>
    <submittedName>
        <fullName evidence="3">Very-short-patch-repair endonuclease</fullName>
    </submittedName>
</protein>
<keyword evidence="4" id="KW-1185">Reference proteome</keyword>
<dbReference type="GO" id="GO:0004519">
    <property type="term" value="F:endonuclease activity"/>
    <property type="evidence" value="ECO:0007669"/>
    <property type="project" value="UniProtKB-KW"/>
</dbReference>
<accession>A0A4Q7LS30</accession>
<dbReference type="AlphaFoldDB" id="A0A4Q7LS30"/>
<dbReference type="Pfam" id="PF13338">
    <property type="entry name" value="AbiEi_4"/>
    <property type="match status" value="1"/>
</dbReference>
<dbReference type="InterPro" id="IPR025159">
    <property type="entry name" value="AbiEi_N"/>
</dbReference>
<sequence>MRDSGATRDSPGMSLVVGRLVNRLQALGGVASVRELCGTPAEQRALARASERGILIRARRGVYALPELPRDVLLAASVGGRLTGVSALVHHGLWVPPPTHGQMLHVEVRVSMSVTDRPSSTRVWWTREKTIPQFGVAPLEPVLAVAAASLPREWAVAVLDSALRRTPLTPRGLAAVAATWSPPARRAASLTDIRSESGTESALRVLLGAAGIRTVPQPRLPIADFARADLLVGDRLLIECDSEEHHAAPERRRADLARDSHLVSLGFIVLRFDYRRVFADPAEVVAEISAVVERGDHLSARPTAR</sequence>